<dbReference type="InterPro" id="IPR037212">
    <property type="entry name" value="Med7/Med21-like"/>
</dbReference>
<keyword evidence="11" id="KW-1185">Reference proteome</keyword>
<organism evidence="10 11">
    <name type="scientific">Candolleomyces aberdarensis</name>
    <dbReference type="NCBI Taxonomy" id="2316362"/>
    <lineage>
        <taxon>Eukaryota</taxon>
        <taxon>Fungi</taxon>
        <taxon>Dikarya</taxon>
        <taxon>Basidiomycota</taxon>
        <taxon>Agaricomycotina</taxon>
        <taxon>Agaricomycetes</taxon>
        <taxon>Agaricomycetidae</taxon>
        <taxon>Agaricales</taxon>
        <taxon>Agaricineae</taxon>
        <taxon>Psathyrellaceae</taxon>
        <taxon>Candolleomyces</taxon>
    </lineage>
</organism>
<evidence type="ECO:0000256" key="9">
    <source>
        <dbReference type="SAM" id="Coils"/>
    </source>
</evidence>
<dbReference type="GO" id="GO:0003712">
    <property type="term" value="F:transcription coregulator activity"/>
    <property type="evidence" value="ECO:0007669"/>
    <property type="project" value="TreeGrafter"/>
</dbReference>
<comment type="subunit">
    <text evidence="8">Component of the Mediator complex.</text>
</comment>
<proteinExistence type="inferred from homology"/>
<dbReference type="STRING" id="2316362.A0A4Q2D2U6"/>
<comment type="subcellular location">
    <subcellularLocation>
        <location evidence="1 8">Nucleus</location>
    </subcellularLocation>
</comment>
<evidence type="ECO:0000256" key="5">
    <source>
        <dbReference type="ARBA" id="ARBA00023159"/>
    </source>
</evidence>
<dbReference type="Proteomes" id="UP000290288">
    <property type="component" value="Unassembled WGS sequence"/>
</dbReference>
<reference evidence="10 11" key="1">
    <citation type="submission" date="2019-01" db="EMBL/GenBank/DDBJ databases">
        <title>Draft genome sequence of Psathyrella aberdarensis IHI B618.</title>
        <authorList>
            <person name="Buettner E."/>
            <person name="Kellner H."/>
        </authorList>
    </citation>
    <scope>NUCLEOTIDE SEQUENCE [LARGE SCALE GENOMIC DNA]</scope>
    <source>
        <strain evidence="10 11">IHI B618</strain>
    </source>
</reference>
<protein>
    <recommendedName>
        <fullName evidence="3 8">Mediator of RNA polymerase II transcription subunit 21</fullName>
    </recommendedName>
</protein>
<dbReference type="PANTHER" id="PTHR13381:SF0">
    <property type="entry name" value="MEDIATOR OF RNA POLYMERASE II TRANSCRIPTION SUBUNIT 21"/>
    <property type="match status" value="1"/>
</dbReference>
<evidence type="ECO:0000256" key="3">
    <source>
        <dbReference type="ARBA" id="ARBA00019691"/>
    </source>
</evidence>
<evidence type="ECO:0000256" key="7">
    <source>
        <dbReference type="ARBA" id="ARBA00023242"/>
    </source>
</evidence>
<evidence type="ECO:0000256" key="2">
    <source>
        <dbReference type="ARBA" id="ARBA00005770"/>
    </source>
</evidence>
<dbReference type="Gene3D" id="6.10.280.10">
    <property type="entry name" value="Mediator complex, subunit Med21"/>
    <property type="match status" value="1"/>
</dbReference>
<keyword evidence="6 8" id="KW-0804">Transcription</keyword>
<name>A0A4Q2D2U6_9AGAR</name>
<keyword evidence="7 8" id="KW-0539">Nucleus</keyword>
<gene>
    <name evidence="10" type="ORF">EST38_g13366</name>
</gene>
<keyword evidence="4 8" id="KW-0805">Transcription regulation</keyword>
<dbReference type="EMBL" id="SDEE01001225">
    <property type="protein sequence ID" value="RXW12485.1"/>
    <property type="molecule type" value="Genomic_DNA"/>
</dbReference>
<sequence>MDRITQLQDEIQQILQIMSNTITYLTSRTTFLQISPEIPVTKSRNPEKYDTPDVFEANKREMVTDLVTKAKQIEYLINSLPEPEPEEIQALRLKALEDEMTTANEEYIRAVNRAKDLHSQISEVLKTMLDQEEGDVLQPT</sequence>
<evidence type="ECO:0000256" key="6">
    <source>
        <dbReference type="ARBA" id="ARBA00023163"/>
    </source>
</evidence>
<evidence type="ECO:0000313" key="10">
    <source>
        <dbReference type="EMBL" id="RXW12485.1"/>
    </source>
</evidence>
<dbReference type="SUPFAM" id="SSF140718">
    <property type="entry name" value="Mediator hinge subcomplex-like"/>
    <property type="match status" value="1"/>
</dbReference>
<comment type="function">
    <text evidence="8">Component of the Mediator complex, a coactivator involved in the regulated transcription of nearly all RNA polymerase II-dependent genes. Mediator functions as a bridge to convey information from gene-specific regulatory proteins to the basal RNA polymerase II transcription machinery. Mediator is recruited to promoters by direct interactions with regulatory proteins and serves as a scaffold for the assembly of a functional preinitiation complex with RNA polymerase II and the general transcription factors.</text>
</comment>
<comment type="caution">
    <text evidence="10">The sequence shown here is derived from an EMBL/GenBank/DDBJ whole genome shotgun (WGS) entry which is preliminary data.</text>
</comment>
<accession>A0A4Q2D2U6</accession>
<evidence type="ECO:0000256" key="8">
    <source>
        <dbReference type="RuleBase" id="RU366036"/>
    </source>
</evidence>
<dbReference type="GO" id="GO:0006357">
    <property type="term" value="P:regulation of transcription by RNA polymerase II"/>
    <property type="evidence" value="ECO:0007669"/>
    <property type="project" value="TreeGrafter"/>
</dbReference>
<dbReference type="InterPro" id="IPR021384">
    <property type="entry name" value="Mediator_Med21"/>
</dbReference>
<comment type="similarity">
    <text evidence="2 8">Belongs to the Mediator complex subunit 21 family.</text>
</comment>
<evidence type="ECO:0000256" key="4">
    <source>
        <dbReference type="ARBA" id="ARBA00023015"/>
    </source>
</evidence>
<dbReference type="GO" id="GO:0016592">
    <property type="term" value="C:mediator complex"/>
    <property type="evidence" value="ECO:0007669"/>
    <property type="project" value="UniProtKB-UniRule"/>
</dbReference>
<feature type="coiled-coil region" evidence="9">
    <location>
        <begin position="86"/>
        <end position="113"/>
    </location>
</feature>
<dbReference type="PANTHER" id="PTHR13381">
    <property type="entry name" value="RNA POLYMERASE II HOLOENZYME COMPONENT SRB7"/>
    <property type="match status" value="1"/>
</dbReference>
<evidence type="ECO:0000256" key="1">
    <source>
        <dbReference type="ARBA" id="ARBA00004123"/>
    </source>
</evidence>
<evidence type="ECO:0000313" key="11">
    <source>
        <dbReference type="Proteomes" id="UP000290288"/>
    </source>
</evidence>
<keyword evidence="5 8" id="KW-0010">Activator</keyword>
<dbReference type="Pfam" id="PF11221">
    <property type="entry name" value="Med21"/>
    <property type="match status" value="1"/>
</dbReference>
<dbReference type="AlphaFoldDB" id="A0A4Q2D2U6"/>
<keyword evidence="9" id="KW-0175">Coiled coil</keyword>
<dbReference type="OrthoDB" id="526653at2759"/>